<dbReference type="Pfam" id="PF13432">
    <property type="entry name" value="TPR_16"/>
    <property type="match status" value="1"/>
</dbReference>
<dbReference type="GO" id="GO:0097363">
    <property type="term" value="F:protein O-acetylglucosaminyltransferase activity"/>
    <property type="evidence" value="ECO:0007669"/>
    <property type="project" value="UniProtKB-EC"/>
</dbReference>
<evidence type="ECO:0000256" key="4">
    <source>
        <dbReference type="ARBA" id="ARBA00022676"/>
    </source>
</evidence>
<sequence>MNKYLVEAQALARMGQFVEAGERCRKSISLGKDLVVAKRILAACLYDQGTMLATAGGLFDEAEQCFRQALAAKPDHVDALSNLGVILHTHKNRPDEAIVLYRKALALDPSSVRIAENLAKAEYQAGEFDACSATLLKLARRNPSEAAGYLIREALLVRKVVPDDAYPLQIRASIASKLDALESGDARMASPLRFPSTYFPLSYHGIGNKEMNSRLANIHLKAAPSLSWTAPFIANWKGPGTRIRLGLASAFFHAHSIGNTSRGLVERLDRSRFEVILVRLGASPRDAMADAIDASADRVVTVPADDLQAARETIASLELDLLFYQDIGMEPLGYLLSFARLAPVQCTSFGHPDTAGVPNLDYFISSDFYEVENAQDDYAERLVMIPGAGTLSYYHRPPAVKPGDRAAFGFGGEDRLYLCPQTLFKIQPVMDRIFGQILERDANARIVLIDPAREDLRPALERRLRGVLGDRMDRVSFIQSLAYLDYLRLVSCADVILDTIHFNGQNTNLEAFHLGVPVVTLPGRMQRERHTCGIYRAMGFMDLVADSVEDYVGLALRLANDTEFRGRCSERILRENAVLFENEAFVRQVETALGTMLGERLAEKSAGHRDGAA</sequence>
<evidence type="ECO:0000256" key="1">
    <source>
        <dbReference type="ARBA" id="ARBA00004922"/>
    </source>
</evidence>
<dbReference type="Pfam" id="PF13844">
    <property type="entry name" value="Glyco_transf_41"/>
    <property type="match status" value="1"/>
</dbReference>
<feature type="domain" description="O-GlcNAc transferase C-terminal" evidence="8">
    <location>
        <begin position="405"/>
        <end position="587"/>
    </location>
</feature>
<keyword evidence="4" id="KW-0328">Glycosyltransferase</keyword>
<dbReference type="SUPFAM" id="SSF48452">
    <property type="entry name" value="TPR-like"/>
    <property type="match status" value="1"/>
</dbReference>
<comment type="pathway">
    <text evidence="1">Protein modification; protein glycosylation.</text>
</comment>
<evidence type="ECO:0000256" key="6">
    <source>
        <dbReference type="ARBA" id="ARBA00022737"/>
    </source>
</evidence>
<dbReference type="Proteomes" id="UP000482155">
    <property type="component" value="Unassembled WGS sequence"/>
</dbReference>
<organism evidence="9 10">
    <name type="scientific">Noviherbaspirillum galbum</name>
    <dbReference type="NCBI Taxonomy" id="2709383"/>
    <lineage>
        <taxon>Bacteria</taxon>
        <taxon>Pseudomonadati</taxon>
        <taxon>Pseudomonadota</taxon>
        <taxon>Betaproteobacteria</taxon>
        <taxon>Burkholderiales</taxon>
        <taxon>Oxalobacteraceae</taxon>
        <taxon>Noviherbaspirillum</taxon>
    </lineage>
</organism>
<evidence type="ECO:0000256" key="3">
    <source>
        <dbReference type="ARBA" id="ARBA00011970"/>
    </source>
</evidence>
<keyword evidence="7" id="KW-0802">TPR repeat</keyword>
<dbReference type="SMART" id="SM00028">
    <property type="entry name" value="TPR"/>
    <property type="match status" value="4"/>
</dbReference>
<evidence type="ECO:0000313" key="9">
    <source>
        <dbReference type="EMBL" id="NEX59724.1"/>
    </source>
</evidence>
<dbReference type="Gene3D" id="3.40.50.2000">
    <property type="entry name" value="Glycogen Phosphorylase B"/>
    <property type="match status" value="1"/>
</dbReference>
<evidence type="ECO:0000256" key="5">
    <source>
        <dbReference type="ARBA" id="ARBA00022679"/>
    </source>
</evidence>
<dbReference type="InterPro" id="IPR011990">
    <property type="entry name" value="TPR-like_helical_dom_sf"/>
</dbReference>
<dbReference type="AlphaFoldDB" id="A0A6B3SFT9"/>
<keyword evidence="5" id="KW-0808">Transferase</keyword>
<dbReference type="InterPro" id="IPR019734">
    <property type="entry name" value="TPR_rpt"/>
</dbReference>
<gene>
    <name evidence="9" type="ORF">G3574_01410</name>
</gene>
<dbReference type="RefSeq" id="WP_163960148.1">
    <property type="nucleotide sequence ID" value="NZ_JAAIVB010000008.1"/>
</dbReference>
<evidence type="ECO:0000256" key="7">
    <source>
        <dbReference type="ARBA" id="ARBA00022803"/>
    </source>
</evidence>
<dbReference type="PANTHER" id="PTHR44835">
    <property type="entry name" value="UDP-N-ACETYLGLUCOSAMINE--PEPTIDE N-ACETYLGLUCOSAMINYLTRANSFERASE SPINDLY-RELATED"/>
    <property type="match status" value="1"/>
</dbReference>
<comment type="similarity">
    <text evidence="2">Belongs to the glycosyltransferase 41 family. O-GlcNAc transferase subfamily.</text>
</comment>
<dbReference type="InterPro" id="IPR051939">
    <property type="entry name" value="Glycosyltr_41/O-GlcNAc_trsf"/>
</dbReference>
<dbReference type="Gene3D" id="1.25.40.10">
    <property type="entry name" value="Tetratricopeptide repeat domain"/>
    <property type="match status" value="1"/>
</dbReference>
<reference evidence="9 10" key="1">
    <citation type="submission" date="2020-02" db="EMBL/GenBank/DDBJ databases">
        <authorList>
            <person name="Kim M.K."/>
        </authorList>
    </citation>
    <scope>NUCLEOTIDE SEQUENCE [LARGE SCALE GENOMIC DNA]</scope>
    <source>
        <strain evidence="9 10">17J57-3</strain>
    </source>
</reference>
<dbReference type="SUPFAM" id="SSF53756">
    <property type="entry name" value="UDP-Glycosyltransferase/glycogen phosphorylase"/>
    <property type="match status" value="1"/>
</dbReference>
<evidence type="ECO:0000256" key="2">
    <source>
        <dbReference type="ARBA" id="ARBA00005386"/>
    </source>
</evidence>
<protein>
    <recommendedName>
        <fullName evidence="3">protein O-GlcNAc transferase</fullName>
        <ecNumber evidence="3">2.4.1.255</ecNumber>
    </recommendedName>
</protein>
<keyword evidence="6" id="KW-0677">Repeat</keyword>
<evidence type="ECO:0000259" key="8">
    <source>
        <dbReference type="Pfam" id="PF13844"/>
    </source>
</evidence>
<keyword evidence="10" id="KW-1185">Reference proteome</keyword>
<dbReference type="InterPro" id="IPR029489">
    <property type="entry name" value="OGT/SEC/SPY_C"/>
</dbReference>
<dbReference type="PANTHER" id="PTHR44835:SF1">
    <property type="entry name" value="PROTEIN O-GLCNAC TRANSFERASE"/>
    <property type="match status" value="1"/>
</dbReference>
<dbReference type="EC" id="2.4.1.255" evidence="3"/>
<dbReference type="Gene3D" id="3.40.50.11380">
    <property type="match status" value="1"/>
</dbReference>
<accession>A0A6B3SFT9</accession>
<evidence type="ECO:0000313" key="10">
    <source>
        <dbReference type="Proteomes" id="UP000482155"/>
    </source>
</evidence>
<comment type="caution">
    <text evidence="9">The sequence shown here is derived from an EMBL/GenBank/DDBJ whole genome shotgun (WGS) entry which is preliminary data.</text>
</comment>
<proteinExistence type="inferred from homology"/>
<dbReference type="EMBL" id="JAAIVB010000008">
    <property type="protein sequence ID" value="NEX59724.1"/>
    <property type="molecule type" value="Genomic_DNA"/>
</dbReference>
<name>A0A6B3SFT9_9BURK</name>